<dbReference type="Proteomes" id="UP000324233">
    <property type="component" value="Chromosome"/>
</dbReference>
<keyword evidence="2" id="KW-1185">Reference proteome</keyword>
<sequence>MQAIILSEAAVAMLRLELKRPRKVRDVDHPAYRELVAAGLMEPVGDGFRLTEEGRAGGAELVEREQGRIERERYAPPDGDLSEAARQLLRACTAAGIPEGNESNRPAFRELVRARIMVPVGSFSRGDEVVFRWTYWGWQKRFELAGC</sequence>
<evidence type="ECO:0000313" key="1">
    <source>
        <dbReference type="EMBL" id="QEH35353.1"/>
    </source>
</evidence>
<dbReference type="RefSeq" id="WP_148595168.1">
    <property type="nucleotide sequence ID" value="NZ_CP042997.1"/>
</dbReference>
<evidence type="ECO:0000313" key="2">
    <source>
        <dbReference type="Proteomes" id="UP000324233"/>
    </source>
</evidence>
<accession>A0A5B9W417</accession>
<dbReference type="KEGG" id="agv:OJF2_39040"/>
<proteinExistence type="predicted"/>
<organism evidence="1 2">
    <name type="scientific">Aquisphaera giovannonii</name>
    <dbReference type="NCBI Taxonomy" id="406548"/>
    <lineage>
        <taxon>Bacteria</taxon>
        <taxon>Pseudomonadati</taxon>
        <taxon>Planctomycetota</taxon>
        <taxon>Planctomycetia</taxon>
        <taxon>Isosphaerales</taxon>
        <taxon>Isosphaeraceae</taxon>
        <taxon>Aquisphaera</taxon>
    </lineage>
</organism>
<gene>
    <name evidence="1" type="ORF">OJF2_39040</name>
</gene>
<dbReference type="EMBL" id="CP042997">
    <property type="protein sequence ID" value="QEH35353.1"/>
    <property type="molecule type" value="Genomic_DNA"/>
</dbReference>
<name>A0A5B9W417_9BACT</name>
<protein>
    <submittedName>
        <fullName evidence="1">Uncharacterized protein</fullName>
    </submittedName>
</protein>
<reference evidence="1 2" key="1">
    <citation type="submission" date="2019-08" db="EMBL/GenBank/DDBJ databases">
        <title>Deep-cultivation of Planctomycetes and their phenomic and genomic characterization uncovers novel biology.</title>
        <authorList>
            <person name="Wiegand S."/>
            <person name="Jogler M."/>
            <person name="Boedeker C."/>
            <person name="Pinto D."/>
            <person name="Vollmers J."/>
            <person name="Rivas-Marin E."/>
            <person name="Kohn T."/>
            <person name="Peeters S.H."/>
            <person name="Heuer A."/>
            <person name="Rast P."/>
            <person name="Oberbeckmann S."/>
            <person name="Bunk B."/>
            <person name="Jeske O."/>
            <person name="Meyerdierks A."/>
            <person name="Storesund J.E."/>
            <person name="Kallscheuer N."/>
            <person name="Luecker S."/>
            <person name="Lage O.M."/>
            <person name="Pohl T."/>
            <person name="Merkel B.J."/>
            <person name="Hornburger P."/>
            <person name="Mueller R.-W."/>
            <person name="Bruemmer F."/>
            <person name="Labrenz M."/>
            <person name="Spormann A.M."/>
            <person name="Op den Camp H."/>
            <person name="Overmann J."/>
            <person name="Amann R."/>
            <person name="Jetten M.S.M."/>
            <person name="Mascher T."/>
            <person name="Medema M.H."/>
            <person name="Devos D.P."/>
            <person name="Kaster A.-K."/>
            <person name="Ovreas L."/>
            <person name="Rohde M."/>
            <person name="Galperin M.Y."/>
            <person name="Jogler C."/>
        </authorList>
    </citation>
    <scope>NUCLEOTIDE SEQUENCE [LARGE SCALE GENOMIC DNA]</scope>
    <source>
        <strain evidence="1 2">OJF2</strain>
    </source>
</reference>
<dbReference type="AlphaFoldDB" id="A0A5B9W417"/>